<name>A0AAV7WUC0_PLEWA</name>
<dbReference type="AlphaFoldDB" id="A0AAV7WUC0"/>
<keyword evidence="2" id="KW-1185">Reference proteome</keyword>
<sequence length="113" mass="12718">MTPSVFPDSTREVLNRFMMENWGTAMSRLIEWEALKVLLLGHGISAMVGVQVDVHRELETLELALIALEAEFYETPAGRCALADVRDRLVQLVAQVRSFDFQAYQAKIHAKGV</sequence>
<dbReference type="Proteomes" id="UP001066276">
    <property type="component" value="Chromosome 1_1"/>
</dbReference>
<evidence type="ECO:0000313" key="2">
    <source>
        <dbReference type="Proteomes" id="UP001066276"/>
    </source>
</evidence>
<protein>
    <submittedName>
        <fullName evidence="1">Uncharacterized protein</fullName>
    </submittedName>
</protein>
<comment type="caution">
    <text evidence="1">The sequence shown here is derived from an EMBL/GenBank/DDBJ whole genome shotgun (WGS) entry which is preliminary data.</text>
</comment>
<reference evidence="1" key="1">
    <citation type="journal article" date="2022" name="bioRxiv">
        <title>Sequencing and chromosome-scale assembly of the giantPleurodeles waltlgenome.</title>
        <authorList>
            <person name="Brown T."/>
            <person name="Elewa A."/>
            <person name="Iarovenko S."/>
            <person name="Subramanian E."/>
            <person name="Araus A.J."/>
            <person name="Petzold A."/>
            <person name="Susuki M."/>
            <person name="Suzuki K.-i.T."/>
            <person name="Hayashi T."/>
            <person name="Toyoda A."/>
            <person name="Oliveira C."/>
            <person name="Osipova E."/>
            <person name="Leigh N.D."/>
            <person name="Simon A."/>
            <person name="Yun M.H."/>
        </authorList>
    </citation>
    <scope>NUCLEOTIDE SEQUENCE</scope>
    <source>
        <strain evidence="1">20211129_DDA</strain>
        <tissue evidence="1">Liver</tissue>
    </source>
</reference>
<proteinExistence type="predicted"/>
<evidence type="ECO:0000313" key="1">
    <source>
        <dbReference type="EMBL" id="KAJ1216301.1"/>
    </source>
</evidence>
<dbReference type="EMBL" id="JANPWB010000001">
    <property type="protein sequence ID" value="KAJ1216301.1"/>
    <property type="molecule type" value="Genomic_DNA"/>
</dbReference>
<accession>A0AAV7WUC0</accession>
<organism evidence="1 2">
    <name type="scientific">Pleurodeles waltl</name>
    <name type="common">Iberian ribbed newt</name>
    <dbReference type="NCBI Taxonomy" id="8319"/>
    <lineage>
        <taxon>Eukaryota</taxon>
        <taxon>Metazoa</taxon>
        <taxon>Chordata</taxon>
        <taxon>Craniata</taxon>
        <taxon>Vertebrata</taxon>
        <taxon>Euteleostomi</taxon>
        <taxon>Amphibia</taxon>
        <taxon>Batrachia</taxon>
        <taxon>Caudata</taxon>
        <taxon>Salamandroidea</taxon>
        <taxon>Salamandridae</taxon>
        <taxon>Pleurodelinae</taxon>
        <taxon>Pleurodeles</taxon>
    </lineage>
</organism>
<gene>
    <name evidence="1" type="ORF">NDU88_003905</name>
</gene>